<evidence type="ECO:0000256" key="5">
    <source>
        <dbReference type="ARBA" id="ARBA00022722"/>
    </source>
</evidence>
<keyword evidence="8" id="KW-0695">RNA-directed DNA polymerase</keyword>
<gene>
    <name evidence="10" type="primary">Fasn</name>
    <name evidence="10" type="ORF">TNCT_631121</name>
</gene>
<dbReference type="InterPro" id="IPR043128">
    <property type="entry name" value="Rev_trsase/Diguanyl_cyclase"/>
</dbReference>
<protein>
    <recommendedName>
        <fullName evidence="1">oleoyl-[acyl-carrier-protein] hydrolase</fullName>
        <ecNumber evidence="1">3.1.2.14</ecNumber>
    </recommendedName>
</protein>
<dbReference type="AlphaFoldDB" id="A0A8X6GE01"/>
<dbReference type="InterPro" id="IPR053134">
    <property type="entry name" value="RNA-dir_DNA_polymerase"/>
</dbReference>
<keyword evidence="6" id="KW-0255">Endonuclease</keyword>
<reference evidence="10" key="1">
    <citation type="submission" date="2020-07" db="EMBL/GenBank/DDBJ databases">
        <title>Multicomponent nature underlies the extraordinary mechanical properties of spider dragline silk.</title>
        <authorList>
            <person name="Kono N."/>
            <person name="Nakamura H."/>
            <person name="Mori M."/>
            <person name="Yoshida Y."/>
            <person name="Ohtoshi R."/>
            <person name="Malay A.D."/>
            <person name="Moran D.A.P."/>
            <person name="Tomita M."/>
            <person name="Numata K."/>
            <person name="Arakawa K."/>
        </authorList>
    </citation>
    <scope>NUCLEOTIDE SEQUENCE</scope>
</reference>
<evidence type="ECO:0000256" key="3">
    <source>
        <dbReference type="ARBA" id="ARBA00022679"/>
    </source>
</evidence>
<dbReference type="InterPro" id="IPR000477">
    <property type="entry name" value="RT_dom"/>
</dbReference>
<dbReference type="PANTHER" id="PTHR24559">
    <property type="entry name" value="TRANSPOSON TY3-I GAG-POL POLYPROTEIN"/>
    <property type="match status" value="1"/>
</dbReference>
<evidence type="ECO:0000256" key="6">
    <source>
        <dbReference type="ARBA" id="ARBA00022759"/>
    </source>
</evidence>
<evidence type="ECO:0000259" key="9">
    <source>
        <dbReference type="PROSITE" id="PS50878"/>
    </source>
</evidence>
<dbReference type="GO" id="GO:0016297">
    <property type="term" value="F:fatty acyl-[ACP] hydrolase activity"/>
    <property type="evidence" value="ECO:0007669"/>
    <property type="project" value="UniProtKB-EC"/>
</dbReference>
<dbReference type="GO" id="GO:0008233">
    <property type="term" value="F:peptidase activity"/>
    <property type="evidence" value="ECO:0007669"/>
    <property type="project" value="UniProtKB-KW"/>
</dbReference>
<dbReference type="FunFam" id="3.30.70.270:FF:000003">
    <property type="entry name" value="Transposon Ty3-G Gag-Pol polyprotein"/>
    <property type="match status" value="1"/>
</dbReference>
<dbReference type="InterPro" id="IPR001031">
    <property type="entry name" value="Thioesterase"/>
</dbReference>
<dbReference type="FunFam" id="3.10.10.10:FF:000007">
    <property type="entry name" value="Retrovirus-related Pol polyprotein from transposon 17.6-like Protein"/>
    <property type="match status" value="1"/>
</dbReference>
<dbReference type="Gene3D" id="3.30.70.270">
    <property type="match status" value="1"/>
</dbReference>
<proteinExistence type="predicted"/>
<feature type="domain" description="Reverse transcriptase" evidence="9">
    <location>
        <begin position="1"/>
        <end position="122"/>
    </location>
</feature>
<keyword evidence="2" id="KW-0645">Protease</keyword>
<keyword evidence="3" id="KW-0808">Transferase</keyword>
<evidence type="ECO:0000256" key="1">
    <source>
        <dbReference type="ARBA" id="ARBA00012480"/>
    </source>
</evidence>
<dbReference type="OrthoDB" id="1430630at2759"/>
<comment type="caution">
    <text evidence="10">The sequence shown here is derived from an EMBL/GenBank/DDBJ whole genome shotgun (WGS) entry which is preliminary data.</text>
</comment>
<evidence type="ECO:0000256" key="7">
    <source>
        <dbReference type="ARBA" id="ARBA00022801"/>
    </source>
</evidence>
<dbReference type="PROSITE" id="PS50878">
    <property type="entry name" value="RT_POL"/>
    <property type="match status" value="1"/>
</dbReference>
<dbReference type="InterPro" id="IPR029058">
    <property type="entry name" value="AB_hydrolase_fold"/>
</dbReference>
<sequence length="466" mass="53257">MDLSSGYWQIEADEADREKTAFITPEGLYEFNFMPFGLCNAPATFERTMDNLLRHLKWTMCLCYLDDIIVFSHTFGDHLQHLRSLLKCIQDAGLILNPKKYVFGSRQIKILRHFVSKEGISDISSINSELSLGELGMDSLIEVELRHLLEREYDLMLGGSKMRNLTIRDLRLLEGPLEDNIDTSCSDVKANQESQVCNIEEVPLYLNALDNTKLVPKETIVRLNTMKSGTPLFIVHPIEGTICMLYSLAQLVSVPVFGIQYTAEAPDDSFEQVAAWYWEHIRKVSVGNKICLAGYSFGTYFVSEMALQANSSPQQYPEVENIFFLDGSPAIMRAYSQKYKTPGIMREIDILFTFVMILGAEINAVNFKEELMALSSTSERIKYSTHKLKTFFKNMMEEDLQMAFDLFNKKIQMAIKHSPKRKFRQNVILIKAENSFSLSGSTSETLDVEKKKFINFHGMVLRISYA</sequence>
<dbReference type="PANTHER" id="PTHR24559:SF444">
    <property type="entry name" value="REVERSE TRANSCRIPTASE DOMAIN-CONTAINING PROTEIN"/>
    <property type="match status" value="1"/>
</dbReference>
<keyword evidence="5" id="KW-0540">Nuclease</keyword>
<dbReference type="InterPro" id="IPR036736">
    <property type="entry name" value="ACP-like_sf"/>
</dbReference>
<dbReference type="SUPFAM" id="SSF56672">
    <property type="entry name" value="DNA/RNA polymerases"/>
    <property type="match status" value="1"/>
</dbReference>
<dbReference type="GO" id="GO:0003964">
    <property type="term" value="F:RNA-directed DNA polymerase activity"/>
    <property type="evidence" value="ECO:0007669"/>
    <property type="project" value="UniProtKB-KW"/>
</dbReference>
<dbReference type="InterPro" id="IPR043502">
    <property type="entry name" value="DNA/RNA_pol_sf"/>
</dbReference>
<dbReference type="Proteomes" id="UP000887116">
    <property type="component" value="Unassembled WGS sequence"/>
</dbReference>
<keyword evidence="7" id="KW-0378">Hydrolase</keyword>
<organism evidence="10 11">
    <name type="scientific">Trichonephila clavata</name>
    <name type="common">Joro spider</name>
    <name type="synonym">Nephila clavata</name>
    <dbReference type="NCBI Taxonomy" id="2740835"/>
    <lineage>
        <taxon>Eukaryota</taxon>
        <taxon>Metazoa</taxon>
        <taxon>Ecdysozoa</taxon>
        <taxon>Arthropoda</taxon>
        <taxon>Chelicerata</taxon>
        <taxon>Arachnida</taxon>
        <taxon>Araneae</taxon>
        <taxon>Araneomorphae</taxon>
        <taxon>Entelegynae</taxon>
        <taxon>Araneoidea</taxon>
        <taxon>Nephilidae</taxon>
        <taxon>Trichonephila</taxon>
    </lineage>
</organism>
<dbReference type="SUPFAM" id="SSF53474">
    <property type="entry name" value="alpha/beta-Hydrolases"/>
    <property type="match status" value="1"/>
</dbReference>
<dbReference type="Pfam" id="PF00975">
    <property type="entry name" value="Thioesterase"/>
    <property type="match status" value="1"/>
</dbReference>
<keyword evidence="4" id="KW-0548">Nucleotidyltransferase</keyword>
<evidence type="ECO:0000256" key="2">
    <source>
        <dbReference type="ARBA" id="ARBA00022670"/>
    </source>
</evidence>
<dbReference type="EMBL" id="BMAO01022229">
    <property type="protein sequence ID" value="GFQ80458.1"/>
    <property type="molecule type" value="Genomic_DNA"/>
</dbReference>
<dbReference type="Gene3D" id="3.40.50.1820">
    <property type="entry name" value="alpha/beta hydrolase"/>
    <property type="match status" value="1"/>
</dbReference>
<evidence type="ECO:0000313" key="10">
    <source>
        <dbReference type="EMBL" id="GFQ80458.1"/>
    </source>
</evidence>
<name>A0A8X6GE01_TRICU</name>
<dbReference type="Gene3D" id="1.10.1200.10">
    <property type="entry name" value="ACP-like"/>
    <property type="match status" value="1"/>
</dbReference>
<evidence type="ECO:0000256" key="8">
    <source>
        <dbReference type="ARBA" id="ARBA00022918"/>
    </source>
</evidence>
<evidence type="ECO:0000313" key="11">
    <source>
        <dbReference type="Proteomes" id="UP000887116"/>
    </source>
</evidence>
<dbReference type="SUPFAM" id="SSF47336">
    <property type="entry name" value="ACP-like"/>
    <property type="match status" value="1"/>
</dbReference>
<keyword evidence="11" id="KW-1185">Reference proteome</keyword>
<dbReference type="CDD" id="cd01647">
    <property type="entry name" value="RT_LTR"/>
    <property type="match status" value="1"/>
</dbReference>
<dbReference type="GO" id="GO:0006508">
    <property type="term" value="P:proteolysis"/>
    <property type="evidence" value="ECO:0007669"/>
    <property type="project" value="UniProtKB-KW"/>
</dbReference>
<dbReference type="EC" id="3.1.2.14" evidence="1"/>
<accession>A0A8X6GE01</accession>
<evidence type="ECO:0000256" key="4">
    <source>
        <dbReference type="ARBA" id="ARBA00022695"/>
    </source>
</evidence>
<dbReference type="GO" id="GO:0004519">
    <property type="term" value="F:endonuclease activity"/>
    <property type="evidence" value="ECO:0007669"/>
    <property type="project" value="UniProtKB-KW"/>
</dbReference>
<dbReference type="Pfam" id="PF00078">
    <property type="entry name" value="RVT_1"/>
    <property type="match status" value="1"/>
</dbReference>